<sequence length="314" mass="36290">MTVNVKGNLINARGSIMDRSVLNEQKNIIQDESGFRMQLDEVTFNQIDLRWGSYSNPLEKTLFFTPDKSAIISHFKLADDSPQLNRNMAEKQFVVYREPANTYTQNIEPTGKKTRSFFELIISEHFFNHIVTQESEFLMNLHHSSAETPAFDLTAQITPAMYHVINDMQHSPYSGHLKGIYLEAKAIELFLLQIKQLDQQDQAAISKLKPQDIAYLHEVKDILELHYGQPHSIIELARKAGINQMKLKNGFKELFGTTVFGYLHDIRMREAKRLLLDEKMYVGEVAHLTGYKHPHHFTAAFRKKFGILPRELKD</sequence>
<dbReference type="InterPro" id="IPR018060">
    <property type="entry name" value="HTH_AraC"/>
</dbReference>
<dbReference type="AlphaFoldDB" id="A0A841J7Q2"/>
<dbReference type="SUPFAM" id="SSF46689">
    <property type="entry name" value="Homeodomain-like"/>
    <property type="match status" value="2"/>
</dbReference>
<dbReference type="GO" id="GO:0043565">
    <property type="term" value="F:sequence-specific DNA binding"/>
    <property type="evidence" value="ECO:0007669"/>
    <property type="project" value="InterPro"/>
</dbReference>
<evidence type="ECO:0000256" key="3">
    <source>
        <dbReference type="ARBA" id="ARBA00023163"/>
    </source>
</evidence>
<comment type="caution">
    <text evidence="5">The sequence shown here is derived from an EMBL/GenBank/DDBJ whole genome shotgun (WGS) entry which is preliminary data.</text>
</comment>
<organism evidence="5 6">
    <name type="scientific">Mucilaginibacter lappiensis</name>
    <dbReference type="NCBI Taxonomy" id="354630"/>
    <lineage>
        <taxon>Bacteria</taxon>
        <taxon>Pseudomonadati</taxon>
        <taxon>Bacteroidota</taxon>
        <taxon>Sphingobacteriia</taxon>
        <taxon>Sphingobacteriales</taxon>
        <taxon>Sphingobacteriaceae</taxon>
        <taxon>Mucilaginibacter</taxon>
    </lineage>
</organism>
<dbReference type="Proteomes" id="UP000548326">
    <property type="component" value="Unassembled WGS sequence"/>
</dbReference>
<proteinExistence type="predicted"/>
<dbReference type="PROSITE" id="PS00041">
    <property type="entry name" value="HTH_ARAC_FAMILY_1"/>
    <property type="match status" value="1"/>
</dbReference>
<evidence type="ECO:0000313" key="6">
    <source>
        <dbReference type="Proteomes" id="UP000548326"/>
    </source>
</evidence>
<keyword evidence="1" id="KW-0805">Transcription regulation</keyword>
<keyword evidence="2 5" id="KW-0238">DNA-binding</keyword>
<evidence type="ECO:0000259" key="4">
    <source>
        <dbReference type="PROSITE" id="PS01124"/>
    </source>
</evidence>
<dbReference type="InterPro" id="IPR053142">
    <property type="entry name" value="PchR_regulatory_protein"/>
</dbReference>
<accession>A0A841J7Q2</accession>
<evidence type="ECO:0000313" key="5">
    <source>
        <dbReference type="EMBL" id="MBB6126764.1"/>
    </source>
</evidence>
<reference evidence="5 6" key="1">
    <citation type="submission" date="2020-08" db="EMBL/GenBank/DDBJ databases">
        <title>Genomic Encyclopedia of Type Strains, Phase IV (KMG-V): Genome sequencing to study the core and pangenomes of soil and plant-associated prokaryotes.</title>
        <authorList>
            <person name="Whitman W."/>
        </authorList>
    </citation>
    <scope>NUCLEOTIDE SEQUENCE [LARGE SCALE GENOMIC DNA]</scope>
    <source>
        <strain evidence="5 6">MP601</strain>
    </source>
</reference>
<keyword evidence="3" id="KW-0804">Transcription</keyword>
<name>A0A841J7Q2_9SPHI</name>
<dbReference type="SMART" id="SM00342">
    <property type="entry name" value="HTH_ARAC"/>
    <property type="match status" value="1"/>
</dbReference>
<feature type="domain" description="HTH araC/xylS-type" evidence="4">
    <location>
        <begin position="217"/>
        <end position="314"/>
    </location>
</feature>
<dbReference type="PROSITE" id="PS01124">
    <property type="entry name" value="HTH_ARAC_FAMILY_2"/>
    <property type="match status" value="1"/>
</dbReference>
<dbReference type="PANTHER" id="PTHR47893:SF1">
    <property type="entry name" value="REGULATORY PROTEIN PCHR"/>
    <property type="match status" value="1"/>
</dbReference>
<dbReference type="EMBL" id="JACHCA010000002">
    <property type="protein sequence ID" value="MBB6126764.1"/>
    <property type="molecule type" value="Genomic_DNA"/>
</dbReference>
<dbReference type="Pfam" id="PF12833">
    <property type="entry name" value="HTH_18"/>
    <property type="match status" value="1"/>
</dbReference>
<protein>
    <submittedName>
        <fullName evidence="5">AraC-like DNA-binding protein</fullName>
    </submittedName>
</protein>
<dbReference type="PANTHER" id="PTHR47893">
    <property type="entry name" value="REGULATORY PROTEIN PCHR"/>
    <property type="match status" value="1"/>
</dbReference>
<dbReference type="InterPro" id="IPR018062">
    <property type="entry name" value="HTH_AraC-typ_CS"/>
</dbReference>
<dbReference type="RefSeq" id="WP_183585870.1">
    <property type="nucleotide sequence ID" value="NZ_JACHCA010000002.1"/>
</dbReference>
<dbReference type="GO" id="GO:0003700">
    <property type="term" value="F:DNA-binding transcription factor activity"/>
    <property type="evidence" value="ECO:0007669"/>
    <property type="project" value="InterPro"/>
</dbReference>
<evidence type="ECO:0000256" key="1">
    <source>
        <dbReference type="ARBA" id="ARBA00023015"/>
    </source>
</evidence>
<gene>
    <name evidence="5" type="ORF">HDF22_000869</name>
</gene>
<dbReference type="InterPro" id="IPR009057">
    <property type="entry name" value="Homeodomain-like_sf"/>
</dbReference>
<evidence type="ECO:0000256" key="2">
    <source>
        <dbReference type="ARBA" id="ARBA00023125"/>
    </source>
</evidence>
<dbReference type="Gene3D" id="1.10.10.60">
    <property type="entry name" value="Homeodomain-like"/>
    <property type="match status" value="1"/>
</dbReference>